<dbReference type="STRING" id="5514.A0A395S226"/>
<keyword evidence="3 6" id="KW-1133">Transmembrane helix</keyword>
<feature type="transmembrane region" description="Helical" evidence="6">
    <location>
        <begin position="214"/>
        <end position="234"/>
    </location>
</feature>
<dbReference type="GO" id="GO:0016020">
    <property type="term" value="C:membrane"/>
    <property type="evidence" value="ECO:0007669"/>
    <property type="project" value="UniProtKB-SubCell"/>
</dbReference>
<feature type="transmembrane region" description="Helical" evidence="6">
    <location>
        <begin position="135"/>
        <end position="158"/>
    </location>
</feature>
<accession>A0A395S226</accession>
<dbReference type="Pfam" id="PF20684">
    <property type="entry name" value="Fung_rhodopsin"/>
    <property type="match status" value="1"/>
</dbReference>
<gene>
    <name evidence="8" type="ORF">FSPOR_6675</name>
</gene>
<comment type="similarity">
    <text evidence="5">Belongs to the SAT4 family.</text>
</comment>
<feature type="transmembrane region" description="Helical" evidence="6">
    <location>
        <begin position="254"/>
        <end position="273"/>
    </location>
</feature>
<evidence type="ECO:0000256" key="6">
    <source>
        <dbReference type="SAM" id="Phobius"/>
    </source>
</evidence>
<comment type="caution">
    <text evidence="8">The sequence shown here is derived from an EMBL/GenBank/DDBJ whole genome shotgun (WGS) entry which is preliminary data.</text>
</comment>
<dbReference type="InterPro" id="IPR052337">
    <property type="entry name" value="SAT4-like"/>
</dbReference>
<protein>
    <submittedName>
        <fullName evidence="8">Integral membrane</fullName>
    </submittedName>
</protein>
<organism evidence="8 9">
    <name type="scientific">Fusarium sporotrichioides</name>
    <dbReference type="NCBI Taxonomy" id="5514"/>
    <lineage>
        <taxon>Eukaryota</taxon>
        <taxon>Fungi</taxon>
        <taxon>Dikarya</taxon>
        <taxon>Ascomycota</taxon>
        <taxon>Pezizomycotina</taxon>
        <taxon>Sordariomycetes</taxon>
        <taxon>Hypocreomycetidae</taxon>
        <taxon>Hypocreales</taxon>
        <taxon>Nectriaceae</taxon>
        <taxon>Fusarium</taxon>
    </lineage>
</organism>
<keyword evidence="2 6" id="KW-0812">Transmembrane</keyword>
<dbReference type="Proteomes" id="UP000266152">
    <property type="component" value="Unassembled WGS sequence"/>
</dbReference>
<keyword evidence="9" id="KW-1185">Reference proteome</keyword>
<dbReference type="PANTHER" id="PTHR33048">
    <property type="entry name" value="PTH11-LIKE INTEGRAL MEMBRANE PROTEIN (AFU_ORTHOLOGUE AFUA_5G11245)"/>
    <property type="match status" value="1"/>
</dbReference>
<evidence type="ECO:0000256" key="4">
    <source>
        <dbReference type="ARBA" id="ARBA00023136"/>
    </source>
</evidence>
<name>A0A395S226_FUSSP</name>
<dbReference type="AlphaFoldDB" id="A0A395S226"/>
<feature type="transmembrane region" description="Helical" evidence="6">
    <location>
        <begin position="107"/>
        <end position="128"/>
    </location>
</feature>
<evidence type="ECO:0000256" key="3">
    <source>
        <dbReference type="ARBA" id="ARBA00022989"/>
    </source>
</evidence>
<evidence type="ECO:0000256" key="2">
    <source>
        <dbReference type="ARBA" id="ARBA00022692"/>
    </source>
</evidence>
<proteinExistence type="inferred from homology"/>
<reference evidence="8 9" key="1">
    <citation type="journal article" date="2018" name="PLoS Pathog.">
        <title>Evolution of structural diversity of trichothecenes, a family of toxins produced by plant pathogenic and entomopathogenic fungi.</title>
        <authorList>
            <person name="Proctor R.H."/>
            <person name="McCormick S.P."/>
            <person name="Kim H.S."/>
            <person name="Cardoza R.E."/>
            <person name="Stanley A.M."/>
            <person name="Lindo L."/>
            <person name="Kelly A."/>
            <person name="Brown D.W."/>
            <person name="Lee T."/>
            <person name="Vaughan M.M."/>
            <person name="Alexander N.J."/>
            <person name="Busman M."/>
            <person name="Gutierrez S."/>
        </authorList>
    </citation>
    <scope>NUCLEOTIDE SEQUENCE [LARGE SCALE GENOMIC DNA]</scope>
    <source>
        <strain evidence="8 9">NRRL 3299</strain>
    </source>
</reference>
<evidence type="ECO:0000259" key="7">
    <source>
        <dbReference type="Pfam" id="PF20684"/>
    </source>
</evidence>
<evidence type="ECO:0000313" key="8">
    <source>
        <dbReference type="EMBL" id="RGP66297.1"/>
    </source>
</evidence>
<comment type="subcellular location">
    <subcellularLocation>
        <location evidence="1">Membrane</location>
        <topology evidence="1">Multi-pass membrane protein</topology>
    </subcellularLocation>
</comment>
<evidence type="ECO:0000256" key="1">
    <source>
        <dbReference type="ARBA" id="ARBA00004141"/>
    </source>
</evidence>
<feature type="transmembrane region" description="Helical" evidence="6">
    <location>
        <begin position="23"/>
        <end position="43"/>
    </location>
</feature>
<sequence>MAGEATSPSQESSGPKESRSDDVIIILTVMQALSTIVVAARLLTRLLIQRMRLSADDWIITASWVVLVAYTVDVCTQTKFGLGKHLDDLPPTTNHAASLELFYYGEALYYITVSLTKVSILFLYLRLFPQENYRIFNYIMMAFVIATGFSCTVAGIFQCDPIRKAWLTDLPGKCFNQPSLFIANAGLNIAQDLIIYGLPIPMLWKVQRPLKERIALTGIFVVGGFVCITGMVRLESLKLASISKDPTWDNYGAAIWSSIEANFGVICASLVHFQPLIKRFAPSLLGLSSGGSKGNKMVRLGDEPSGDPNSLKTFGQRQFDKPVGVLTQMELDDMEHSSLPDDRSGGSTSAYATATIGDQQTFQESQEHLQGINATTHIDSVHDDNPVGLASVDTSEISGQLQVLSKF</sequence>
<feature type="transmembrane region" description="Helical" evidence="6">
    <location>
        <begin position="178"/>
        <end position="202"/>
    </location>
</feature>
<keyword evidence="4 6" id="KW-0472">Membrane</keyword>
<dbReference type="InterPro" id="IPR049326">
    <property type="entry name" value="Rhodopsin_dom_fungi"/>
</dbReference>
<feature type="domain" description="Rhodopsin" evidence="7">
    <location>
        <begin position="40"/>
        <end position="279"/>
    </location>
</feature>
<feature type="transmembrane region" description="Helical" evidence="6">
    <location>
        <begin position="55"/>
        <end position="72"/>
    </location>
</feature>
<dbReference type="PANTHER" id="PTHR33048:SF114">
    <property type="entry name" value="MEMBRANE PROTEIN PTH11-LIKE, PUTATIVE (AFU_ORTHOLOGUE AFUA_7G06620)-RELATED"/>
    <property type="match status" value="1"/>
</dbReference>
<dbReference type="EMBL" id="PXOF01000094">
    <property type="protein sequence ID" value="RGP66297.1"/>
    <property type="molecule type" value="Genomic_DNA"/>
</dbReference>
<evidence type="ECO:0000256" key="5">
    <source>
        <dbReference type="ARBA" id="ARBA00038359"/>
    </source>
</evidence>
<evidence type="ECO:0000313" key="9">
    <source>
        <dbReference type="Proteomes" id="UP000266152"/>
    </source>
</evidence>